<keyword evidence="1" id="KW-0732">Signal</keyword>
<dbReference type="VEuPathDB" id="VectorBase:GPAI014067"/>
<dbReference type="Proteomes" id="UP000092445">
    <property type="component" value="Unassembled WGS sequence"/>
</dbReference>
<protein>
    <submittedName>
        <fullName evidence="2">Uncharacterized protein</fullName>
    </submittedName>
</protein>
<keyword evidence="3" id="KW-1185">Reference proteome</keyword>
<evidence type="ECO:0000313" key="2">
    <source>
        <dbReference type="EnsemblMetazoa" id="GPAI014067-PA"/>
    </source>
</evidence>
<proteinExistence type="predicted"/>
<dbReference type="AlphaFoldDB" id="A0A1A9ZGN8"/>
<feature type="chain" id="PRO_5008402857" evidence="1">
    <location>
        <begin position="17"/>
        <end position="72"/>
    </location>
</feature>
<sequence length="72" mass="8097">MIAHLLLFPYIWEAEAFLLRKELFSDISNSDQTLTKFAIAANLSTASRRTAGTAGTAAWRLLHFACRKDLIQ</sequence>
<organism evidence="2 3">
    <name type="scientific">Glossina pallidipes</name>
    <name type="common">Tsetse fly</name>
    <dbReference type="NCBI Taxonomy" id="7398"/>
    <lineage>
        <taxon>Eukaryota</taxon>
        <taxon>Metazoa</taxon>
        <taxon>Ecdysozoa</taxon>
        <taxon>Arthropoda</taxon>
        <taxon>Hexapoda</taxon>
        <taxon>Insecta</taxon>
        <taxon>Pterygota</taxon>
        <taxon>Neoptera</taxon>
        <taxon>Endopterygota</taxon>
        <taxon>Diptera</taxon>
        <taxon>Brachycera</taxon>
        <taxon>Muscomorpha</taxon>
        <taxon>Hippoboscoidea</taxon>
        <taxon>Glossinidae</taxon>
        <taxon>Glossina</taxon>
    </lineage>
</organism>
<feature type="signal peptide" evidence="1">
    <location>
        <begin position="1"/>
        <end position="16"/>
    </location>
</feature>
<name>A0A1A9ZGN8_GLOPL</name>
<reference evidence="2" key="2">
    <citation type="submission" date="2020-05" db="UniProtKB">
        <authorList>
            <consortium name="EnsemblMetazoa"/>
        </authorList>
    </citation>
    <scope>IDENTIFICATION</scope>
    <source>
        <strain evidence="2">IAEA</strain>
    </source>
</reference>
<evidence type="ECO:0000313" key="3">
    <source>
        <dbReference type="Proteomes" id="UP000092445"/>
    </source>
</evidence>
<reference evidence="3" key="1">
    <citation type="submission" date="2014-03" db="EMBL/GenBank/DDBJ databases">
        <authorList>
            <person name="Aksoy S."/>
            <person name="Warren W."/>
            <person name="Wilson R.K."/>
        </authorList>
    </citation>
    <scope>NUCLEOTIDE SEQUENCE [LARGE SCALE GENOMIC DNA]</scope>
    <source>
        <strain evidence="3">IAEA</strain>
    </source>
</reference>
<evidence type="ECO:0000256" key="1">
    <source>
        <dbReference type="SAM" id="SignalP"/>
    </source>
</evidence>
<accession>A0A1A9ZGN8</accession>
<dbReference type="EnsemblMetazoa" id="GPAI014067-RA">
    <property type="protein sequence ID" value="GPAI014067-PA"/>
    <property type="gene ID" value="GPAI014067"/>
</dbReference>